<name>A0A1Q8R372_9FIRM</name>
<dbReference type="STRING" id="1888891.DSOL_0098"/>
<dbReference type="GO" id="GO:0006270">
    <property type="term" value="P:DNA replication initiation"/>
    <property type="evidence" value="ECO:0007669"/>
    <property type="project" value="TreeGrafter"/>
</dbReference>
<dbReference type="GO" id="GO:0005524">
    <property type="term" value="F:ATP binding"/>
    <property type="evidence" value="ECO:0007669"/>
    <property type="project" value="UniProtKB-KW"/>
</dbReference>
<dbReference type="SUPFAM" id="SSF52540">
    <property type="entry name" value="P-loop containing nucleoside triphosphate hydrolases"/>
    <property type="match status" value="1"/>
</dbReference>
<dbReference type="PROSITE" id="PS51192">
    <property type="entry name" value="HELICASE_ATP_BIND_1"/>
    <property type="match status" value="1"/>
</dbReference>
<feature type="domain" description="Helicase C-terminal" evidence="5">
    <location>
        <begin position="415"/>
        <end position="566"/>
    </location>
</feature>
<keyword evidence="2" id="KW-0067">ATP-binding</keyword>
<dbReference type="PANTHER" id="PTHR30580:SF1">
    <property type="entry name" value="COMF OPERON PROTEIN 1"/>
    <property type="match status" value="1"/>
</dbReference>
<keyword evidence="1" id="KW-0547">Nucleotide-binding</keyword>
<dbReference type="GO" id="GO:0016787">
    <property type="term" value="F:hydrolase activity"/>
    <property type="evidence" value="ECO:0007669"/>
    <property type="project" value="InterPro"/>
</dbReference>
<dbReference type="Pfam" id="PF00271">
    <property type="entry name" value="Helicase_C"/>
    <property type="match status" value="1"/>
</dbReference>
<dbReference type="EMBL" id="MLBF01000001">
    <property type="protein sequence ID" value="OLN33920.1"/>
    <property type="molecule type" value="Genomic_DNA"/>
</dbReference>
<dbReference type="SMART" id="SM00490">
    <property type="entry name" value="HELICc"/>
    <property type="match status" value="1"/>
</dbReference>
<gene>
    <name evidence="6" type="ORF">DSOL_0098</name>
</gene>
<dbReference type="RefSeq" id="WP_075362942.1">
    <property type="nucleotide sequence ID" value="NZ_MLBF01000001.1"/>
</dbReference>
<dbReference type="GO" id="GO:0006302">
    <property type="term" value="P:double-strand break repair"/>
    <property type="evidence" value="ECO:0007669"/>
    <property type="project" value="TreeGrafter"/>
</dbReference>
<dbReference type="GO" id="GO:0003677">
    <property type="term" value="F:DNA binding"/>
    <property type="evidence" value="ECO:0007669"/>
    <property type="project" value="UniProtKB-KW"/>
</dbReference>
<comment type="caution">
    <text evidence="6">The sequence shown here is derived from an EMBL/GenBank/DDBJ whole genome shotgun (WGS) entry which is preliminary data.</text>
</comment>
<evidence type="ECO:0000256" key="3">
    <source>
        <dbReference type="ARBA" id="ARBA00023125"/>
    </source>
</evidence>
<proteinExistence type="predicted"/>
<dbReference type="InterPro" id="IPR027417">
    <property type="entry name" value="P-loop_NTPase"/>
</dbReference>
<feature type="domain" description="Helicase ATP-binding" evidence="4">
    <location>
        <begin position="234"/>
        <end position="386"/>
    </location>
</feature>
<organism evidence="6 7">
    <name type="scientific">Desulfosporosinus metallidurans</name>
    <dbReference type="NCBI Taxonomy" id="1888891"/>
    <lineage>
        <taxon>Bacteria</taxon>
        <taxon>Bacillati</taxon>
        <taxon>Bacillota</taxon>
        <taxon>Clostridia</taxon>
        <taxon>Eubacteriales</taxon>
        <taxon>Desulfitobacteriaceae</taxon>
        <taxon>Desulfosporosinus</taxon>
    </lineage>
</organism>
<dbReference type="Pfam" id="PF04851">
    <property type="entry name" value="ResIII"/>
    <property type="match status" value="1"/>
</dbReference>
<protein>
    <submittedName>
        <fullName evidence="6">ComF operon protein A, DNA transporter ATPase</fullName>
    </submittedName>
</protein>
<evidence type="ECO:0000256" key="2">
    <source>
        <dbReference type="ARBA" id="ARBA00022840"/>
    </source>
</evidence>
<dbReference type="GO" id="GO:0006310">
    <property type="term" value="P:DNA recombination"/>
    <property type="evidence" value="ECO:0007669"/>
    <property type="project" value="TreeGrafter"/>
</dbReference>
<evidence type="ECO:0000313" key="6">
    <source>
        <dbReference type="EMBL" id="OLN33920.1"/>
    </source>
</evidence>
<dbReference type="Proteomes" id="UP000186102">
    <property type="component" value="Unassembled WGS sequence"/>
</dbReference>
<dbReference type="InterPro" id="IPR001650">
    <property type="entry name" value="Helicase_C-like"/>
</dbReference>
<dbReference type="SMART" id="SM00487">
    <property type="entry name" value="DEXDc"/>
    <property type="match status" value="1"/>
</dbReference>
<dbReference type="OrthoDB" id="2077914at2"/>
<dbReference type="InterPro" id="IPR014001">
    <property type="entry name" value="Helicase_ATP-bd"/>
</dbReference>
<accession>A0A1Q8R372</accession>
<reference evidence="6 7" key="1">
    <citation type="submission" date="2016-09" db="EMBL/GenBank/DDBJ databases">
        <title>Complete genome of Desulfosporosinus sp. OL.</title>
        <authorList>
            <person name="Mardanov A."/>
            <person name="Beletsky A."/>
            <person name="Panova A."/>
            <person name="Karnachuk O."/>
            <person name="Ravin N."/>
        </authorList>
    </citation>
    <scope>NUCLEOTIDE SEQUENCE [LARGE SCALE GENOMIC DNA]</scope>
    <source>
        <strain evidence="6 7">OL</strain>
    </source>
</reference>
<dbReference type="InterPro" id="IPR006935">
    <property type="entry name" value="Helicase/UvrB_N"/>
</dbReference>
<evidence type="ECO:0000313" key="7">
    <source>
        <dbReference type="Proteomes" id="UP000186102"/>
    </source>
</evidence>
<dbReference type="PROSITE" id="PS51194">
    <property type="entry name" value="HELICASE_CTER"/>
    <property type="match status" value="1"/>
</dbReference>
<keyword evidence="7" id="KW-1185">Reference proteome</keyword>
<keyword evidence="3" id="KW-0238">DNA-binding</keyword>
<dbReference type="GO" id="GO:0043138">
    <property type="term" value="F:3'-5' DNA helicase activity"/>
    <property type="evidence" value="ECO:0007669"/>
    <property type="project" value="TreeGrafter"/>
</dbReference>
<evidence type="ECO:0000256" key="1">
    <source>
        <dbReference type="ARBA" id="ARBA00022741"/>
    </source>
</evidence>
<evidence type="ECO:0000259" key="4">
    <source>
        <dbReference type="PROSITE" id="PS51192"/>
    </source>
</evidence>
<dbReference type="PANTHER" id="PTHR30580">
    <property type="entry name" value="PRIMOSOMAL PROTEIN N"/>
    <property type="match status" value="1"/>
</dbReference>
<evidence type="ECO:0000259" key="5">
    <source>
        <dbReference type="PROSITE" id="PS51194"/>
    </source>
</evidence>
<sequence>MQFFLTLNKNDNVSFSPFREMDKLDSKDISYLNLPLDLSTIQIVFQRLHRRSPADFWYKRSKRVDLKAEIQKILKALGWDVPALTWEEVRPEQEDEEQNDEARKAFNRIVLGRQLSLSDLRRLARELKVDAQEIIKFAHLNVEHGSAQWTPAVKLQGSGWQCQRCGETDVEEWPSLHGIAATCRSCESIGSSTSLEVLYRDHRSLLDGPVEVQFQPHWVLTEAQRLASEQVLEFLQDPSAEKALLWAACGAGKTEVCFPSAARALKEGKSVLFAAPRQDVIHDIVPRLQRDFKDYPFQVLTGTTSVKFQSGGMVLATTHQVLRFWQAFDVIFMDEMDAFPYHGSRALEWGLNHALRQGGKILYLTATPSPEGLKAVQQGKMRLIRLPARHHRTPLPVPIWQRLRHSLEPNGGTGRCSSLIETLRVQGPVLVFVPKISWLDPWVKWFQRRFPDWHIDGSYSADPGRSGKLKRLLQGKFDLFVSTTILERGITLSGIQVVVLAADHPVFDERALVQMAGRVGRTQESPEGRVIFMSKQRTPAMKTAVQWIEEQNKRALELGLIEGGLKERGNRKSLQEGSS</sequence>
<dbReference type="Gene3D" id="3.40.50.300">
    <property type="entry name" value="P-loop containing nucleotide triphosphate hydrolases"/>
    <property type="match status" value="2"/>
</dbReference>
<dbReference type="AlphaFoldDB" id="A0A1Q8R372"/>